<name>A0ABU1FAK1_9RHOB</name>
<gene>
    <name evidence="1" type="ORF">RGD00_12700</name>
</gene>
<comment type="caution">
    <text evidence="1">The sequence shown here is derived from an EMBL/GenBank/DDBJ whole genome shotgun (WGS) entry which is preliminary data.</text>
</comment>
<reference evidence="1 2" key="1">
    <citation type="submission" date="2023-09" db="EMBL/GenBank/DDBJ databases">
        <title>Xinfangfangia sedmenti sp. nov., isolated the sedment.</title>
        <authorList>
            <person name="Xu L."/>
        </authorList>
    </citation>
    <scope>NUCLEOTIDE SEQUENCE [LARGE SCALE GENOMIC DNA]</scope>
    <source>
        <strain evidence="1 2">LG-4</strain>
    </source>
</reference>
<dbReference type="EMBL" id="JAVKPH010000014">
    <property type="protein sequence ID" value="MDR5653469.1"/>
    <property type="molecule type" value="Genomic_DNA"/>
</dbReference>
<organism evidence="1 2">
    <name type="scientific">Ruixingdingia sedimenti</name>
    <dbReference type="NCBI Taxonomy" id="3073604"/>
    <lineage>
        <taxon>Bacteria</taxon>
        <taxon>Pseudomonadati</taxon>
        <taxon>Pseudomonadota</taxon>
        <taxon>Alphaproteobacteria</taxon>
        <taxon>Rhodobacterales</taxon>
        <taxon>Paracoccaceae</taxon>
        <taxon>Ruixingdingia</taxon>
    </lineage>
</organism>
<dbReference type="Proteomes" id="UP001247754">
    <property type="component" value="Unassembled WGS sequence"/>
</dbReference>
<evidence type="ECO:0000313" key="2">
    <source>
        <dbReference type="Proteomes" id="UP001247754"/>
    </source>
</evidence>
<dbReference type="RefSeq" id="WP_310457709.1">
    <property type="nucleotide sequence ID" value="NZ_JAVKPH010000014.1"/>
</dbReference>
<protein>
    <submittedName>
        <fullName evidence="1">Uncharacterized protein</fullName>
    </submittedName>
</protein>
<evidence type="ECO:0000313" key="1">
    <source>
        <dbReference type="EMBL" id="MDR5653469.1"/>
    </source>
</evidence>
<sequence>MFFTLPTMARRCDGALVPRAQDSGAPADLWRLSEVSADKTRLLLPDQETPEIVAATRDWPDWRRAAVMVCPVGEGGAICDGLIYSESSGLIWG</sequence>
<keyword evidence="2" id="KW-1185">Reference proteome</keyword>
<proteinExistence type="predicted"/>
<accession>A0ABU1FAK1</accession>